<keyword evidence="3" id="KW-0285">Flavoprotein</keyword>
<comment type="similarity">
    <text evidence="2">Belongs to the acyl-CoA dehydrogenase family.</text>
</comment>
<feature type="domain" description="Acyl-CoA dehydrogenase/oxidase C-terminal" evidence="5">
    <location>
        <begin position="212"/>
        <end position="320"/>
    </location>
</feature>
<dbReference type="GO" id="GO:0003995">
    <property type="term" value="F:acyl-CoA dehydrogenase activity"/>
    <property type="evidence" value="ECO:0007669"/>
    <property type="project" value="TreeGrafter"/>
</dbReference>
<keyword evidence="9" id="KW-1185">Reference proteome</keyword>
<dbReference type="Proteomes" id="UP000616143">
    <property type="component" value="Unassembled WGS sequence"/>
</dbReference>
<dbReference type="GO" id="GO:0050660">
    <property type="term" value="F:flavin adenine dinucleotide binding"/>
    <property type="evidence" value="ECO:0007669"/>
    <property type="project" value="InterPro"/>
</dbReference>
<dbReference type="EMBL" id="BMQS01000005">
    <property type="protein sequence ID" value="GGT92144.1"/>
    <property type="molecule type" value="Genomic_DNA"/>
</dbReference>
<protein>
    <submittedName>
        <fullName evidence="7">Acyl-CoA dehydrogenase</fullName>
    </submittedName>
</protein>
<keyword evidence="4" id="KW-0274">FAD</keyword>
<dbReference type="AlphaFoldDB" id="A0A348B1G7"/>
<evidence type="ECO:0000256" key="2">
    <source>
        <dbReference type="ARBA" id="ARBA00009347"/>
    </source>
</evidence>
<dbReference type="Pfam" id="PF02771">
    <property type="entry name" value="Acyl-CoA_dh_N"/>
    <property type="match status" value="1"/>
</dbReference>
<reference evidence="7" key="3">
    <citation type="journal article" date="2019" name="BMC Res. Notes">
        <title>Complete genome sequence of the Sulfodiicoccus acidiphilus strain HS-1T, the first crenarchaeon that lacks polB3, isolated from an acidic hot spring in Ohwaku-dani, Hakone, Japan.</title>
        <authorList>
            <person name="Sakai H.D."/>
            <person name="Kurosawa N."/>
        </authorList>
    </citation>
    <scope>NUCLEOTIDE SEQUENCE</scope>
    <source>
        <strain evidence="7">HS-1</strain>
    </source>
</reference>
<dbReference type="RefSeq" id="WP_126449311.1">
    <property type="nucleotide sequence ID" value="NZ_AP018553.1"/>
</dbReference>
<name>A0A348B1G7_9CREN</name>
<sequence length="345" mass="37707">MIETFTEDQLLLRSTAKEFAERELSHRAERVEAEGVDAELREKLASAGFLGATVPSKYGGAELDSVGFMLALQEMAKVSPTTALFVLIQNFAGRALATAKLGDSFLPDVVSGKLVATVSLEDALGQGEPLRVEGDRVRGERNYLLLPKADVVLVQGPKLLIALTEGIREVKREVSLGFRGLGLSKVVVDSPLRTFTEVDGDFLGNLLYGASLEVAAIALGMAQGALQRAIDYARSRRAFNALLAEFQPLAFELLQYDSEVRAIERFVYSVEKDSIEAGEAKLMALDLARRTARMSLQVHGGYGYFEYTGVEKFYRDSAALESLTTHYLGERARLANSLLGVEPKY</sequence>
<comment type="cofactor">
    <cofactor evidence="1">
        <name>FAD</name>
        <dbReference type="ChEBI" id="CHEBI:57692"/>
    </cofactor>
</comment>
<dbReference type="SUPFAM" id="SSF56645">
    <property type="entry name" value="Acyl-CoA dehydrogenase NM domain-like"/>
    <property type="match status" value="1"/>
</dbReference>
<dbReference type="Gene3D" id="1.20.140.10">
    <property type="entry name" value="Butyryl-CoA Dehydrogenase, subunit A, domain 3"/>
    <property type="match status" value="1"/>
</dbReference>
<feature type="domain" description="Acyl-CoA dehydrogenase/oxidase N-terminal" evidence="6">
    <location>
        <begin position="6"/>
        <end position="113"/>
    </location>
</feature>
<dbReference type="PANTHER" id="PTHR43884">
    <property type="entry name" value="ACYL-COA DEHYDROGENASE"/>
    <property type="match status" value="1"/>
</dbReference>
<proteinExistence type="inferred from homology"/>
<reference evidence="8" key="4">
    <citation type="submission" date="2020-09" db="EMBL/GenBank/DDBJ databases">
        <authorList>
            <person name="Sun Q."/>
            <person name="Ohkuma M."/>
        </authorList>
    </citation>
    <scope>NUCLEOTIDE SEQUENCE</scope>
    <source>
        <strain evidence="8">JCM 31740</strain>
    </source>
</reference>
<dbReference type="SUPFAM" id="SSF47203">
    <property type="entry name" value="Acyl-CoA dehydrogenase C-terminal domain-like"/>
    <property type="match status" value="1"/>
</dbReference>
<evidence type="ECO:0000313" key="8">
    <source>
        <dbReference type="EMBL" id="GGT92144.1"/>
    </source>
</evidence>
<dbReference type="InterPro" id="IPR009075">
    <property type="entry name" value="AcylCo_DH/oxidase_C"/>
</dbReference>
<dbReference type="EMBL" id="AP018553">
    <property type="protein sequence ID" value="BBD72019.1"/>
    <property type="molecule type" value="Genomic_DNA"/>
</dbReference>
<dbReference type="OrthoDB" id="275197at2157"/>
<dbReference type="InterPro" id="IPR013786">
    <property type="entry name" value="AcylCoA_DH/ox_N"/>
</dbReference>
<dbReference type="Pfam" id="PF00441">
    <property type="entry name" value="Acyl-CoA_dh_1"/>
    <property type="match status" value="1"/>
</dbReference>
<reference evidence="9" key="2">
    <citation type="submission" date="2018-04" db="EMBL/GenBank/DDBJ databases">
        <title>Complete genome sequence of Sulfodiicoccus acidiphilus strain HS-1.</title>
        <authorList>
            <person name="Sakai H.D."/>
            <person name="Kurosawa N."/>
        </authorList>
    </citation>
    <scope>NUCLEOTIDE SEQUENCE [LARGE SCALE GENOMIC DNA]</scope>
    <source>
        <strain evidence="9">HS-1</strain>
    </source>
</reference>
<evidence type="ECO:0000259" key="6">
    <source>
        <dbReference type="Pfam" id="PF02771"/>
    </source>
</evidence>
<dbReference type="Gene3D" id="1.10.540.10">
    <property type="entry name" value="Acyl-CoA dehydrogenase/oxidase, N-terminal domain"/>
    <property type="match status" value="1"/>
</dbReference>
<dbReference type="InterPro" id="IPR009100">
    <property type="entry name" value="AcylCoA_DH/oxidase_NM_dom_sf"/>
</dbReference>
<evidence type="ECO:0000259" key="5">
    <source>
        <dbReference type="Pfam" id="PF00441"/>
    </source>
</evidence>
<gene>
    <name evidence="8" type="primary">acdA</name>
    <name evidence="8" type="ORF">GCM10007116_07460</name>
    <name evidence="7" type="ORF">HS1genome_0408</name>
</gene>
<evidence type="ECO:0000313" key="7">
    <source>
        <dbReference type="EMBL" id="BBD72019.1"/>
    </source>
</evidence>
<evidence type="ECO:0000256" key="4">
    <source>
        <dbReference type="ARBA" id="ARBA00022827"/>
    </source>
</evidence>
<evidence type="ECO:0000256" key="1">
    <source>
        <dbReference type="ARBA" id="ARBA00001974"/>
    </source>
</evidence>
<evidence type="ECO:0000313" key="9">
    <source>
        <dbReference type="Proteomes" id="UP000276741"/>
    </source>
</evidence>
<reference evidence="8" key="1">
    <citation type="journal article" date="2014" name="Int. J. Syst. Evol. Microbiol.">
        <title>Complete genome sequence of Corynebacterium casei LMG S-19264T (=DSM 44701T), isolated from a smear-ripened cheese.</title>
        <authorList>
            <consortium name="US DOE Joint Genome Institute (JGI-PGF)"/>
            <person name="Walter F."/>
            <person name="Albersmeier A."/>
            <person name="Kalinowski J."/>
            <person name="Ruckert C."/>
        </authorList>
    </citation>
    <scope>NUCLEOTIDE SEQUENCE</scope>
    <source>
        <strain evidence="8">JCM 31740</strain>
    </source>
</reference>
<dbReference type="PANTHER" id="PTHR43884:SF12">
    <property type="entry name" value="ISOVALERYL-COA DEHYDROGENASE, MITOCHONDRIAL-RELATED"/>
    <property type="match status" value="1"/>
</dbReference>
<dbReference type="InterPro" id="IPR036250">
    <property type="entry name" value="AcylCo_DH-like_C"/>
</dbReference>
<organism evidence="7 9">
    <name type="scientific">Sulfodiicoccus acidiphilus</name>
    <dbReference type="NCBI Taxonomy" id="1670455"/>
    <lineage>
        <taxon>Archaea</taxon>
        <taxon>Thermoproteota</taxon>
        <taxon>Thermoprotei</taxon>
        <taxon>Sulfolobales</taxon>
        <taxon>Sulfolobaceae</taxon>
        <taxon>Sulfodiicoccus</taxon>
    </lineage>
</organism>
<dbReference type="GeneID" id="38665911"/>
<dbReference type="Proteomes" id="UP000276741">
    <property type="component" value="Chromosome"/>
</dbReference>
<dbReference type="KEGG" id="sacd:HS1genome_0408"/>
<accession>A0A348B1G7</accession>
<dbReference type="InterPro" id="IPR037069">
    <property type="entry name" value="AcylCoA_DH/ox_N_sf"/>
</dbReference>
<evidence type="ECO:0000256" key="3">
    <source>
        <dbReference type="ARBA" id="ARBA00022630"/>
    </source>
</evidence>